<dbReference type="InterPro" id="IPR047057">
    <property type="entry name" value="MerR_fam"/>
</dbReference>
<dbReference type="PANTHER" id="PTHR30204">
    <property type="entry name" value="REDOX-CYCLING DRUG-SENSING TRANSCRIPTIONAL ACTIVATOR SOXR"/>
    <property type="match status" value="1"/>
</dbReference>
<dbReference type="RefSeq" id="WP_182540537.1">
    <property type="nucleotide sequence ID" value="NZ_JACGXA010000001.1"/>
</dbReference>
<dbReference type="SMART" id="SM00422">
    <property type="entry name" value="HTH_MERR"/>
    <property type="match status" value="1"/>
</dbReference>
<organism evidence="6 7">
    <name type="scientific">Nocardioides ginsengisegetis</name>
    <dbReference type="NCBI Taxonomy" id="661491"/>
    <lineage>
        <taxon>Bacteria</taxon>
        <taxon>Bacillati</taxon>
        <taxon>Actinomycetota</taxon>
        <taxon>Actinomycetes</taxon>
        <taxon>Propionibacteriales</taxon>
        <taxon>Nocardioidaceae</taxon>
        <taxon>Nocardioides</taxon>
    </lineage>
</organism>
<evidence type="ECO:0000256" key="3">
    <source>
        <dbReference type="ARBA" id="ARBA00023125"/>
    </source>
</evidence>
<evidence type="ECO:0000313" key="7">
    <source>
        <dbReference type="Proteomes" id="UP000580910"/>
    </source>
</evidence>
<proteinExistence type="predicted"/>
<feature type="domain" description="HTH merR-type" evidence="5">
    <location>
        <begin position="1"/>
        <end position="69"/>
    </location>
</feature>
<gene>
    <name evidence="6" type="ORF">FB382_003056</name>
</gene>
<evidence type="ECO:0000259" key="5">
    <source>
        <dbReference type="PROSITE" id="PS50937"/>
    </source>
</evidence>
<reference evidence="6 7" key="1">
    <citation type="submission" date="2020-07" db="EMBL/GenBank/DDBJ databases">
        <title>Sequencing the genomes of 1000 actinobacteria strains.</title>
        <authorList>
            <person name="Klenk H.-P."/>
        </authorList>
    </citation>
    <scope>NUCLEOTIDE SEQUENCE [LARGE SCALE GENOMIC DNA]</scope>
    <source>
        <strain evidence="6 7">DSM 21349</strain>
    </source>
</reference>
<sequence>MRISELAASAGLPATTVRYYERVGLLAPPGRTASGYRDYDQDAAARLLFIARARRMGLTCEQITSLLPIWAGTNCGAAHQRVVDLIEEKQEDVADRIAELEQFADQLEGVRRALVAESPPPACRADLTCCVPESAGVPVVLELRPRSAAR</sequence>
<dbReference type="EMBL" id="JACGXA010000001">
    <property type="protein sequence ID" value="MBA8804765.1"/>
    <property type="molecule type" value="Genomic_DNA"/>
</dbReference>
<comment type="caution">
    <text evidence="6">The sequence shown here is derived from an EMBL/GenBank/DDBJ whole genome shotgun (WGS) entry which is preliminary data.</text>
</comment>
<dbReference type="AlphaFoldDB" id="A0A7W3PAI3"/>
<dbReference type="InterPro" id="IPR009061">
    <property type="entry name" value="DNA-bd_dom_put_sf"/>
</dbReference>
<evidence type="ECO:0000256" key="4">
    <source>
        <dbReference type="ARBA" id="ARBA00023163"/>
    </source>
</evidence>
<dbReference type="GO" id="GO:0003677">
    <property type="term" value="F:DNA binding"/>
    <property type="evidence" value="ECO:0007669"/>
    <property type="project" value="UniProtKB-KW"/>
</dbReference>
<keyword evidence="3 6" id="KW-0238">DNA-binding</keyword>
<dbReference type="Proteomes" id="UP000580910">
    <property type="component" value="Unassembled WGS sequence"/>
</dbReference>
<dbReference type="Pfam" id="PF13411">
    <property type="entry name" value="MerR_1"/>
    <property type="match status" value="1"/>
</dbReference>
<evidence type="ECO:0000256" key="1">
    <source>
        <dbReference type="ARBA" id="ARBA00022491"/>
    </source>
</evidence>
<accession>A0A7W3PAI3</accession>
<dbReference type="PROSITE" id="PS50937">
    <property type="entry name" value="HTH_MERR_2"/>
    <property type="match status" value="1"/>
</dbReference>
<keyword evidence="1" id="KW-0678">Repressor</keyword>
<dbReference type="PRINTS" id="PR00040">
    <property type="entry name" value="HTHMERR"/>
</dbReference>
<dbReference type="PANTHER" id="PTHR30204:SF69">
    <property type="entry name" value="MERR-FAMILY TRANSCRIPTIONAL REGULATOR"/>
    <property type="match status" value="1"/>
</dbReference>
<dbReference type="InterPro" id="IPR000551">
    <property type="entry name" value="MerR-type_HTH_dom"/>
</dbReference>
<dbReference type="SUPFAM" id="SSF46955">
    <property type="entry name" value="Putative DNA-binding domain"/>
    <property type="match status" value="1"/>
</dbReference>
<dbReference type="Gene3D" id="1.10.1660.10">
    <property type="match status" value="1"/>
</dbReference>
<evidence type="ECO:0000256" key="2">
    <source>
        <dbReference type="ARBA" id="ARBA00023015"/>
    </source>
</evidence>
<protein>
    <submittedName>
        <fullName evidence="6">DNA-binding transcriptional MerR regulator</fullName>
    </submittedName>
</protein>
<keyword evidence="4" id="KW-0804">Transcription</keyword>
<keyword evidence="7" id="KW-1185">Reference proteome</keyword>
<dbReference type="GO" id="GO:0003700">
    <property type="term" value="F:DNA-binding transcription factor activity"/>
    <property type="evidence" value="ECO:0007669"/>
    <property type="project" value="InterPro"/>
</dbReference>
<evidence type="ECO:0000313" key="6">
    <source>
        <dbReference type="EMBL" id="MBA8804765.1"/>
    </source>
</evidence>
<keyword evidence="2" id="KW-0805">Transcription regulation</keyword>
<name>A0A7W3PAI3_9ACTN</name>